<dbReference type="PROSITE" id="PS50886">
    <property type="entry name" value="TRBD"/>
    <property type="match status" value="1"/>
</dbReference>
<keyword evidence="21" id="KW-1185">Reference proteome</keyword>
<dbReference type="GO" id="GO:0016740">
    <property type="term" value="F:transferase activity"/>
    <property type="evidence" value="ECO:0007669"/>
    <property type="project" value="UniProtKB-ARBA"/>
</dbReference>
<keyword evidence="12 15" id="KW-0648">Protein biosynthesis</keyword>
<evidence type="ECO:0000259" key="17">
    <source>
        <dbReference type="PROSITE" id="PS50886"/>
    </source>
</evidence>
<dbReference type="Pfam" id="PF17759">
    <property type="entry name" value="tRNA_synthFbeta"/>
    <property type="match status" value="1"/>
</dbReference>
<feature type="binding site" evidence="15">
    <location>
        <position position="472"/>
    </location>
    <ligand>
        <name>Mg(2+)</name>
        <dbReference type="ChEBI" id="CHEBI:18420"/>
        <note>shared with alpha subunit</note>
    </ligand>
</feature>
<dbReference type="SUPFAM" id="SSF54991">
    <property type="entry name" value="Anticodon-binding domain of PheRS"/>
    <property type="match status" value="1"/>
</dbReference>
<dbReference type="HAMAP" id="MF_00283">
    <property type="entry name" value="Phe_tRNA_synth_beta1"/>
    <property type="match status" value="1"/>
</dbReference>
<evidence type="ECO:0000313" key="20">
    <source>
        <dbReference type="EMBL" id="KXG74383.1"/>
    </source>
</evidence>
<evidence type="ECO:0000256" key="13">
    <source>
        <dbReference type="ARBA" id="ARBA00023146"/>
    </source>
</evidence>
<dbReference type="PANTHER" id="PTHR10947:SF0">
    <property type="entry name" value="PHENYLALANINE--TRNA LIGASE BETA SUBUNIT"/>
    <property type="match status" value="1"/>
</dbReference>
<dbReference type="NCBIfam" id="TIGR00472">
    <property type="entry name" value="pheT_bact"/>
    <property type="match status" value="1"/>
</dbReference>
<gene>
    <name evidence="15 20" type="primary">pheT</name>
    <name evidence="20" type="ORF">AN619_23660</name>
</gene>
<dbReference type="FunFam" id="3.30.70.380:FF:000001">
    <property type="entry name" value="Phenylalanine--tRNA ligase beta subunit"/>
    <property type="match status" value="1"/>
</dbReference>
<evidence type="ECO:0000259" key="19">
    <source>
        <dbReference type="PROSITE" id="PS51483"/>
    </source>
</evidence>
<dbReference type="GO" id="GO:0140096">
    <property type="term" value="F:catalytic activity, acting on a protein"/>
    <property type="evidence" value="ECO:0007669"/>
    <property type="project" value="UniProtKB-ARBA"/>
</dbReference>
<evidence type="ECO:0000256" key="14">
    <source>
        <dbReference type="ARBA" id="ARBA00049255"/>
    </source>
</evidence>
<dbReference type="Pfam" id="PF03484">
    <property type="entry name" value="B5"/>
    <property type="match status" value="1"/>
</dbReference>
<evidence type="ECO:0000313" key="21">
    <source>
        <dbReference type="Proteomes" id="UP000070456"/>
    </source>
</evidence>
<evidence type="ECO:0000256" key="11">
    <source>
        <dbReference type="ARBA" id="ARBA00022884"/>
    </source>
</evidence>
<keyword evidence="10 15" id="KW-0460">Magnesium</keyword>
<comment type="subunit">
    <text evidence="3 15">Tetramer of two alpha and two beta subunits.</text>
</comment>
<dbReference type="NCBIfam" id="NF045760">
    <property type="entry name" value="YtpR"/>
    <property type="match status" value="1"/>
</dbReference>
<dbReference type="CDD" id="cd00769">
    <property type="entry name" value="PheRS_beta_core"/>
    <property type="match status" value="1"/>
</dbReference>
<evidence type="ECO:0000256" key="8">
    <source>
        <dbReference type="ARBA" id="ARBA00022741"/>
    </source>
</evidence>
<dbReference type="Pfam" id="PF03147">
    <property type="entry name" value="FDX-ACB"/>
    <property type="match status" value="1"/>
</dbReference>
<proteinExistence type="inferred from homology"/>
<keyword evidence="4 15" id="KW-0963">Cytoplasm</keyword>
<dbReference type="CDD" id="cd02796">
    <property type="entry name" value="tRNA_bind_bactPheRS"/>
    <property type="match status" value="1"/>
</dbReference>
<comment type="caution">
    <text evidence="20">The sequence shown here is derived from an EMBL/GenBank/DDBJ whole genome shotgun (WGS) entry which is preliminary data.</text>
</comment>
<comment type="similarity">
    <text evidence="2 15">Belongs to the phenylalanyl-tRNA synthetase beta subunit family. Type 1 subfamily.</text>
</comment>
<dbReference type="GO" id="GO:0000287">
    <property type="term" value="F:magnesium ion binding"/>
    <property type="evidence" value="ECO:0007669"/>
    <property type="project" value="UniProtKB-UniRule"/>
</dbReference>
<comment type="subcellular location">
    <subcellularLocation>
        <location evidence="1 15">Cytoplasm</location>
    </subcellularLocation>
</comment>
<protein>
    <recommendedName>
        <fullName evidence="15">Phenylalanine--tRNA ligase beta subunit</fullName>
        <ecNumber evidence="15">6.1.1.20</ecNumber>
    </recommendedName>
    <alternativeName>
        <fullName evidence="15">Phenylalanyl-tRNA synthetase beta subunit</fullName>
        <shortName evidence="15">PheRS</shortName>
    </alternativeName>
</protein>
<dbReference type="InterPro" id="IPR005146">
    <property type="entry name" value="B3/B4_tRNA-bd"/>
</dbReference>
<evidence type="ECO:0000256" key="6">
    <source>
        <dbReference type="ARBA" id="ARBA00022598"/>
    </source>
</evidence>
<evidence type="ECO:0000256" key="15">
    <source>
        <dbReference type="HAMAP-Rule" id="MF_00283"/>
    </source>
</evidence>
<dbReference type="PANTHER" id="PTHR10947">
    <property type="entry name" value="PHENYLALANYL-TRNA SYNTHETASE BETA CHAIN AND LEUCINE-RICH REPEAT-CONTAINING PROTEIN 47"/>
    <property type="match status" value="1"/>
</dbReference>
<dbReference type="SUPFAM" id="SSF46955">
    <property type="entry name" value="Putative DNA-binding domain"/>
    <property type="match status" value="1"/>
</dbReference>
<dbReference type="PROSITE" id="PS51447">
    <property type="entry name" value="FDX_ACB"/>
    <property type="match status" value="1"/>
</dbReference>
<dbReference type="RefSeq" id="WP_330382082.1">
    <property type="nucleotide sequence ID" value="NZ_LOEE01000055.1"/>
</dbReference>
<dbReference type="SMART" id="SM00873">
    <property type="entry name" value="B3_4"/>
    <property type="match status" value="1"/>
</dbReference>
<feature type="domain" description="FDX-ACB" evidence="18">
    <location>
        <begin position="705"/>
        <end position="798"/>
    </location>
</feature>
<evidence type="ECO:0000256" key="10">
    <source>
        <dbReference type="ARBA" id="ARBA00022842"/>
    </source>
</evidence>
<dbReference type="PROSITE" id="PS51483">
    <property type="entry name" value="B5"/>
    <property type="match status" value="1"/>
</dbReference>
<dbReference type="GO" id="GO:0005524">
    <property type="term" value="F:ATP binding"/>
    <property type="evidence" value="ECO:0007669"/>
    <property type="project" value="UniProtKB-UniRule"/>
</dbReference>
<dbReference type="Pfam" id="PF03483">
    <property type="entry name" value="B3_4"/>
    <property type="match status" value="1"/>
</dbReference>
<dbReference type="Gene3D" id="2.40.50.140">
    <property type="entry name" value="Nucleic acid-binding proteins"/>
    <property type="match status" value="1"/>
</dbReference>
<keyword evidence="9 15" id="KW-0067">ATP-binding</keyword>
<feature type="binding site" evidence="15">
    <location>
        <position position="471"/>
    </location>
    <ligand>
        <name>Mg(2+)</name>
        <dbReference type="ChEBI" id="CHEBI:18420"/>
        <note>shared with alpha subunit</note>
    </ligand>
</feature>
<accession>A0A140L1F8</accession>
<dbReference type="AlphaFoldDB" id="A0A140L1F8"/>
<dbReference type="InterPro" id="IPR036690">
    <property type="entry name" value="Fdx_antiC-bd_sf"/>
</dbReference>
<evidence type="ECO:0000256" key="16">
    <source>
        <dbReference type="PROSITE-ProRule" id="PRU00209"/>
    </source>
</evidence>
<dbReference type="SUPFAM" id="SSF50249">
    <property type="entry name" value="Nucleic acid-binding proteins"/>
    <property type="match status" value="1"/>
</dbReference>
<dbReference type="Gene3D" id="3.50.40.10">
    <property type="entry name" value="Phenylalanyl-trna Synthetase, Chain B, domain 3"/>
    <property type="match status" value="1"/>
</dbReference>
<dbReference type="InterPro" id="IPR009061">
    <property type="entry name" value="DNA-bd_dom_put_sf"/>
</dbReference>
<dbReference type="GO" id="GO:0006432">
    <property type="term" value="P:phenylalanyl-tRNA aminoacylation"/>
    <property type="evidence" value="ECO:0007669"/>
    <property type="project" value="UniProtKB-UniRule"/>
</dbReference>
<dbReference type="Pfam" id="PF01588">
    <property type="entry name" value="tRNA_bind"/>
    <property type="match status" value="1"/>
</dbReference>
<evidence type="ECO:0000256" key="1">
    <source>
        <dbReference type="ARBA" id="ARBA00004496"/>
    </source>
</evidence>
<sequence length="799" mass="89626">MMFVPLKWLRQYVDIDGIDVEELSNGLVMSGSKVERVEALGEEIDKVVVGKILEIRRHSNADKLLVTKVDVGGEIIQIVTGADNIAVGHYVPIVLAGGTLPGGVKIKKGKLRGEESNGMMCSAKELGISDKVIPSYQKDGIYILDQSYPTGADIKEILEIEGHVIEFEITPNRPDCLSMLGIARETAATFHLALKYPDIKIHQEYGDVHEFASVEVRNTQLCRRYVARVATDIVIKPSPEWMQRRLMEAGVRPINNIVDITNYVMLEMGQPLHAFDLDMLAGGKIIVKEGEEGATFKTLDEVERKLDSHMLMICDGEKPVAIAGVMGGENSEVTANTKAILIESANFSADNIRFTSKKLGLRTEASVRFEKGVDPNICLAAANRACQLIEELGAGRIVKGVIDIYPEKLERKTIEVRTQRVNGLLGTTLTSEEMADILRRLEMEVIIEGEVLSVAVPTFRQDVVEEIDIVEEVARIYGFHRIGVTLPKGNSQGAKTNGQMIEDYTKILFNAVGLTEIATYSFVSPKGFDMIRFPEDSFKRRAVKLINPLGEENSIMRTTLMPNMLEVLARNYSRKVDRVKAFEIGRIFIPYDIPVDRLPIEKKALALGMYGKEVDFYTIKGVVERVFEKLGIVGIEFIPERNHPTFHPGRCANIVLENHILGVVGEVHPDVAENYGLEVRTYLGEIDFDIILQVTRLERVYKPLPKYPAITRDIALVMKDEIYVKQIEDVIRENGKPLLEKVQLFDIYKGKQIKEGYKSVAYALTYRAEDRTLTDEEVVKVHDRILAQLKEKLDAQLRD</sequence>
<dbReference type="InterPro" id="IPR045864">
    <property type="entry name" value="aa-tRNA-synth_II/BPL/LPL"/>
</dbReference>
<dbReference type="InterPro" id="IPR005147">
    <property type="entry name" value="tRNA_synthase_B5-dom"/>
</dbReference>
<keyword evidence="5 16" id="KW-0820">tRNA-binding</keyword>
<evidence type="ECO:0000256" key="3">
    <source>
        <dbReference type="ARBA" id="ARBA00011209"/>
    </source>
</evidence>
<dbReference type="FunFam" id="3.30.56.10:FF:000002">
    <property type="entry name" value="Phenylalanine--tRNA ligase beta subunit"/>
    <property type="match status" value="1"/>
</dbReference>
<feature type="domain" description="B5" evidence="19">
    <location>
        <begin position="409"/>
        <end position="484"/>
    </location>
</feature>
<dbReference type="PATRIC" id="fig|520762.4.peg.2607"/>
<feature type="binding site" evidence="15">
    <location>
        <position position="468"/>
    </location>
    <ligand>
        <name>Mg(2+)</name>
        <dbReference type="ChEBI" id="CHEBI:18420"/>
        <note>shared with alpha subunit</note>
    </ligand>
</feature>
<dbReference type="InterPro" id="IPR002547">
    <property type="entry name" value="tRNA-bd_dom"/>
</dbReference>
<comment type="cofactor">
    <cofactor evidence="15">
        <name>Mg(2+)</name>
        <dbReference type="ChEBI" id="CHEBI:18420"/>
    </cofactor>
    <text evidence="15">Binds 2 magnesium ions per tetramer.</text>
</comment>
<dbReference type="GO" id="GO:0009328">
    <property type="term" value="C:phenylalanine-tRNA ligase complex"/>
    <property type="evidence" value="ECO:0007669"/>
    <property type="project" value="TreeGrafter"/>
</dbReference>
<dbReference type="SMART" id="SM00896">
    <property type="entry name" value="FDX-ACB"/>
    <property type="match status" value="1"/>
</dbReference>
<evidence type="ECO:0000256" key="2">
    <source>
        <dbReference type="ARBA" id="ARBA00008653"/>
    </source>
</evidence>
<dbReference type="InterPro" id="IPR012340">
    <property type="entry name" value="NA-bd_OB-fold"/>
</dbReference>
<keyword evidence="11 16" id="KW-0694">RNA-binding</keyword>
<dbReference type="SMART" id="SM00874">
    <property type="entry name" value="B5"/>
    <property type="match status" value="1"/>
</dbReference>
<dbReference type="EMBL" id="LOEE01000055">
    <property type="protein sequence ID" value="KXG74383.1"/>
    <property type="molecule type" value="Genomic_DNA"/>
</dbReference>
<dbReference type="InterPro" id="IPR004532">
    <property type="entry name" value="Phe-tRNA-ligase_IIc_bsu_bact"/>
</dbReference>
<dbReference type="InterPro" id="IPR045060">
    <property type="entry name" value="Phe-tRNA-ligase_IIc_bsu"/>
</dbReference>
<evidence type="ECO:0000256" key="9">
    <source>
        <dbReference type="ARBA" id="ARBA00022840"/>
    </source>
</evidence>
<dbReference type="EC" id="6.1.1.20" evidence="15"/>
<dbReference type="GO" id="GO:0000049">
    <property type="term" value="F:tRNA binding"/>
    <property type="evidence" value="ECO:0007669"/>
    <property type="project" value="UniProtKB-UniRule"/>
</dbReference>
<dbReference type="Gene3D" id="3.30.70.380">
    <property type="entry name" value="Ferrodoxin-fold anticodon-binding domain"/>
    <property type="match status" value="1"/>
</dbReference>
<reference evidence="20 21" key="1">
    <citation type="submission" date="2015-12" db="EMBL/GenBank/DDBJ databases">
        <title>Draft genome sequence of the thermoanaerobe Thermotalea metallivorans, an isolate from the runoff channel of the Great Artesian Basin, Australia.</title>
        <authorList>
            <person name="Patel B.K."/>
        </authorList>
    </citation>
    <scope>NUCLEOTIDE SEQUENCE [LARGE SCALE GENOMIC DNA]</scope>
    <source>
        <strain evidence="20 21">B2-1</strain>
    </source>
</reference>
<dbReference type="InterPro" id="IPR005121">
    <property type="entry name" value="Fdx_antiC-bd"/>
</dbReference>
<evidence type="ECO:0000256" key="12">
    <source>
        <dbReference type="ARBA" id="ARBA00022917"/>
    </source>
</evidence>
<dbReference type="SUPFAM" id="SSF55681">
    <property type="entry name" value="Class II aaRS and biotin synthetases"/>
    <property type="match status" value="1"/>
</dbReference>
<dbReference type="InterPro" id="IPR033714">
    <property type="entry name" value="tRNA_bind_bactPheRS"/>
</dbReference>
<dbReference type="SUPFAM" id="SSF56037">
    <property type="entry name" value="PheT/TilS domain"/>
    <property type="match status" value="1"/>
</dbReference>
<dbReference type="Proteomes" id="UP000070456">
    <property type="component" value="Unassembled WGS sequence"/>
</dbReference>
<evidence type="ECO:0000256" key="4">
    <source>
        <dbReference type="ARBA" id="ARBA00022490"/>
    </source>
</evidence>
<feature type="binding site" evidence="15">
    <location>
        <position position="462"/>
    </location>
    <ligand>
        <name>Mg(2+)</name>
        <dbReference type="ChEBI" id="CHEBI:18420"/>
        <note>shared with alpha subunit</note>
    </ligand>
</feature>
<keyword evidence="8 15" id="KW-0547">Nucleotide-binding</keyword>
<evidence type="ECO:0000256" key="5">
    <source>
        <dbReference type="ARBA" id="ARBA00022555"/>
    </source>
</evidence>
<keyword evidence="13 15" id="KW-0030">Aminoacyl-tRNA synthetase</keyword>
<dbReference type="Gene3D" id="3.30.930.10">
    <property type="entry name" value="Bira Bifunctional Protein, Domain 2"/>
    <property type="match status" value="1"/>
</dbReference>
<dbReference type="GO" id="GO:0004826">
    <property type="term" value="F:phenylalanine-tRNA ligase activity"/>
    <property type="evidence" value="ECO:0007669"/>
    <property type="project" value="UniProtKB-UniRule"/>
</dbReference>
<evidence type="ECO:0000259" key="18">
    <source>
        <dbReference type="PROSITE" id="PS51447"/>
    </source>
</evidence>
<dbReference type="STRING" id="520762.AN619_23660"/>
<dbReference type="InterPro" id="IPR041616">
    <property type="entry name" value="PheRS_beta_core"/>
</dbReference>
<dbReference type="FunFam" id="3.50.40.10:FF:000001">
    <property type="entry name" value="Phenylalanine--tRNA ligase beta subunit"/>
    <property type="match status" value="1"/>
</dbReference>
<evidence type="ECO:0000256" key="7">
    <source>
        <dbReference type="ARBA" id="ARBA00022723"/>
    </source>
</evidence>
<feature type="domain" description="TRNA-binding" evidence="17">
    <location>
        <begin position="41"/>
        <end position="155"/>
    </location>
</feature>
<name>A0A140L1F8_9FIRM</name>
<dbReference type="InterPro" id="IPR020825">
    <property type="entry name" value="Phe-tRNA_synthase-like_B3/B4"/>
</dbReference>
<keyword evidence="6 15" id="KW-0436">Ligase</keyword>
<comment type="catalytic activity">
    <reaction evidence="14 15">
        <text>tRNA(Phe) + L-phenylalanine + ATP = L-phenylalanyl-tRNA(Phe) + AMP + diphosphate + H(+)</text>
        <dbReference type="Rhea" id="RHEA:19413"/>
        <dbReference type="Rhea" id="RHEA-COMP:9668"/>
        <dbReference type="Rhea" id="RHEA-COMP:9699"/>
        <dbReference type="ChEBI" id="CHEBI:15378"/>
        <dbReference type="ChEBI" id="CHEBI:30616"/>
        <dbReference type="ChEBI" id="CHEBI:33019"/>
        <dbReference type="ChEBI" id="CHEBI:58095"/>
        <dbReference type="ChEBI" id="CHEBI:78442"/>
        <dbReference type="ChEBI" id="CHEBI:78531"/>
        <dbReference type="ChEBI" id="CHEBI:456215"/>
        <dbReference type="EC" id="6.1.1.20"/>
    </reaction>
</comment>
<keyword evidence="7 15" id="KW-0479">Metal-binding</keyword>
<dbReference type="Gene3D" id="3.30.56.10">
    <property type="match status" value="2"/>
</dbReference>
<organism evidence="20 21">
    <name type="scientific">Thermotalea metallivorans</name>
    <dbReference type="NCBI Taxonomy" id="520762"/>
    <lineage>
        <taxon>Bacteria</taxon>
        <taxon>Bacillati</taxon>
        <taxon>Bacillota</taxon>
        <taxon>Clostridia</taxon>
        <taxon>Peptostreptococcales</taxon>
        <taxon>Thermotaleaceae</taxon>
        <taxon>Thermotalea</taxon>
    </lineage>
</organism>
<dbReference type="FunFam" id="2.40.50.140:FF:000045">
    <property type="entry name" value="Phenylalanine--tRNA ligase beta subunit"/>
    <property type="match status" value="1"/>
</dbReference>